<dbReference type="EMBL" id="LR796415">
    <property type="protein sequence ID" value="CAB4143080.1"/>
    <property type="molecule type" value="Genomic_DNA"/>
</dbReference>
<organism evidence="1">
    <name type="scientific">uncultured Caudovirales phage</name>
    <dbReference type="NCBI Taxonomy" id="2100421"/>
    <lineage>
        <taxon>Viruses</taxon>
        <taxon>Duplodnaviria</taxon>
        <taxon>Heunggongvirae</taxon>
        <taxon>Uroviricota</taxon>
        <taxon>Caudoviricetes</taxon>
        <taxon>Peduoviridae</taxon>
        <taxon>Maltschvirus</taxon>
        <taxon>Maltschvirus maltsch</taxon>
    </lineage>
</organism>
<gene>
    <name evidence="1" type="ORF">UFOVP434_73</name>
</gene>
<accession>A0A6J5MDG1</accession>
<protein>
    <submittedName>
        <fullName evidence="1">Uncharacterized protein</fullName>
    </submittedName>
</protein>
<evidence type="ECO:0000313" key="1">
    <source>
        <dbReference type="EMBL" id="CAB4143080.1"/>
    </source>
</evidence>
<name>A0A6J5MDG1_9CAUD</name>
<sequence length="96" mass="11353">MLNELSHSNRIDEFYVLNSDVPMDTFYIGDIVSRHNREYQIVNILKECSLDYSGPVYKFRVQVQPLGCPTYSRITFTKTFPFKLIRRRADDARKVD</sequence>
<reference evidence="1" key="1">
    <citation type="submission" date="2020-04" db="EMBL/GenBank/DDBJ databases">
        <authorList>
            <person name="Chiriac C."/>
            <person name="Salcher M."/>
            <person name="Ghai R."/>
            <person name="Kavagutti S V."/>
        </authorList>
    </citation>
    <scope>NUCLEOTIDE SEQUENCE</scope>
</reference>
<proteinExistence type="predicted"/>